<comment type="function">
    <text evidence="1">Probable mitochondrial mRNA stabilization factor.</text>
</comment>
<protein>
    <recommendedName>
        <fullName evidence="8">ATPase synthesis protein 25</fullName>
    </recommendedName>
</protein>
<keyword evidence="11" id="KW-1185">Reference proteome</keyword>
<dbReference type="EMBL" id="MU853432">
    <property type="protein sequence ID" value="KAK4130724.1"/>
    <property type="molecule type" value="Genomic_DNA"/>
</dbReference>
<feature type="region of interest" description="Disordered" evidence="9">
    <location>
        <begin position="73"/>
        <end position="92"/>
    </location>
</feature>
<dbReference type="PANTHER" id="PTHR28087">
    <property type="entry name" value="ATPASE SYNTHESIS PROTEIN 25, MITOCHONDRIAL"/>
    <property type="match status" value="1"/>
</dbReference>
<dbReference type="GO" id="GO:0005743">
    <property type="term" value="C:mitochondrial inner membrane"/>
    <property type="evidence" value="ECO:0007669"/>
    <property type="project" value="UniProtKB-SubCell"/>
</dbReference>
<evidence type="ECO:0000256" key="5">
    <source>
        <dbReference type="ARBA" id="ARBA00022946"/>
    </source>
</evidence>
<accession>A0AAN6UDK4</accession>
<gene>
    <name evidence="10" type="ORF">BT67DRAFT_390172</name>
</gene>
<evidence type="ECO:0000256" key="6">
    <source>
        <dbReference type="ARBA" id="ARBA00023128"/>
    </source>
</evidence>
<dbReference type="GO" id="GO:0140053">
    <property type="term" value="P:mitochondrial gene expression"/>
    <property type="evidence" value="ECO:0007669"/>
    <property type="project" value="UniProtKB-UniRule"/>
</dbReference>
<dbReference type="InterPro" id="IPR040152">
    <property type="entry name" value="Atp25"/>
</dbReference>
<evidence type="ECO:0000313" key="11">
    <source>
        <dbReference type="Proteomes" id="UP001304895"/>
    </source>
</evidence>
<keyword evidence="4 8" id="KW-0999">Mitochondrion inner membrane</keyword>
<comment type="subcellular location">
    <subcellularLocation>
        <location evidence="2 8">Mitochondrion inner membrane</location>
        <topology evidence="2 8">Peripheral membrane protein</topology>
        <orientation evidence="2 8">Matrix side</orientation>
    </subcellularLocation>
</comment>
<keyword evidence="6 8" id="KW-0496">Mitochondrion</keyword>
<name>A0AAN6UDK4_9PEZI</name>
<dbReference type="InterPro" id="IPR043519">
    <property type="entry name" value="NT_sf"/>
</dbReference>
<dbReference type="Proteomes" id="UP001304895">
    <property type="component" value="Unassembled WGS sequence"/>
</dbReference>
<evidence type="ECO:0000256" key="7">
    <source>
        <dbReference type="ARBA" id="ARBA00023136"/>
    </source>
</evidence>
<proteinExistence type="inferred from homology"/>
<evidence type="ECO:0000313" key="10">
    <source>
        <dbReference type="EMBL" id="KAK4130724.1"/>
    </source>
</evidence>
<dbReference type="PANTHER" id="PTHR28087:SF1">
    <property type="entry name" value="ATPASE SYNTHESIS PROTEIN 25, MITOCHONDRIAL"/>
    <property type="match status" value="1"/>
</dbReference>
<evidence type="ECO:0000256" key="8">
    <source>
        <dbReference type="RuleBase" id="RU367062"/>
    </source>
</evidence>
<evidence type="ECO:0000256" key="3">
    <source>
        <dbReference type="ARBA" id="ARBA00010787"/>
    </source>
</evidence>
<dbReference type="FunFam" id="3.30.460.10:FF:000044">
    <property type="entry name" value="ATPase synthesis protein 25, mitochondrial"/>
    <property type="match status" value="1"/>
</dbReference>
<keyword evidence="5 8" id="KW-0809">Transit peptide</keyword>
<organism evidence="10 11">
    <name type="scientific">Trichocladium antarcticum</name>
    <dbReference type="NCBI Taxonomy" id="1450529"/>
    <lineage>
        <taxon>Eukaryota</taxon>
        <taxon>Fungi</taxon>
        <taxon>Dikarya</taxon>
        <taxon>Ascomycota</taxon>
        <taxon>Pezizomycotina</taxon>
        <taxon>Sordariomycetes</taxon>
        <taxon>Sordariomycetidae</taxon>
        <taxon>Sordariales</taxon>
        <taxon>Chaetomiaceae</taxon>
        <taxon>Trichocladium</taxon>
    </lineage>
</organism>
<reference evidence="10" key="1">
    <citation type="journal article" date="2023" name="Mol. Phylogenet. Evol.">
        <title>Genome-scale phylogeny and comparative genomics of the fungal order Sordariales.</title>
        <authorList>
            <person name="Hensen N."/>
            <person name="Bonometti L."/>
            <person name="Westerberg I."/>
            <person name="Brannstrom I.O."/>
            <person name="Guillou S."/>
            <person name="Cros-Aarteil S."/>
            <person name="Calhoun S."/>
            <person name="Haridas S."/>
            <person name="Kuo A."/>
            <person name="Mondo S."/>
            <person name="Pangilinan J."/>
            <person name="Riley R."/>
            <person name="LaButti K."/>
            <person name="Andreopoulos B."/>
            <person name="Lipzen A."/>
            <person name="Chen C."/>
            <person name="Yan M."/>
            <person name="Daum C."/>
            <person name="Ng V."/>
            <person name="Clum A."/>
            <person name="Steindorff A."/>
            <person name="Ohm R.A."/>
            <person name="Martin F."/>
            <person name="Silar P."/>
            <person name="Natvig D.O."/>
            <person name="Lalanne C."/>
            <person name="Gautier V."/>
            <person name="Ament-Velasquez S.L."/>
            <person name="Kruys A."/>
            <person name="Hutchinson M.I."/>
            <person name="Powell A.J."/>
            <person name="Barry K."/>
            <person name="Miller A.N."/>
            <person name="Grigoriev I.V."/>
            <person name="Debuchy R."/>
            <person name="Gladieux P."/>
            <person name="Hiltunen Thoren M."/>
            <person name="Johannesson H."/>
        </authorList>
    </citation>
    <scope>NUCLEOTIDE SEQUENCE</scope>
    <source>
        <strain evidence="10">CBS 123565</strain>
    </source>
</reference>
<dbReference type="Gene3D" id="3.30.460.10">
    <property type="entry name" value="Beta Polymerase, domain 2"/>
    <property type="match status" value="1"/>
</dbReference>
<reference evidence="10" key="2">
    <citation type="submission" date="2023-05" db="EMBL/GenBank/DDBJ databases">
        <authorList>
            <consortium name="Lawrence Berkeley National Laboratory"/>
            <person name="Steindorff A."/>
            <person name="Hensen N."/>
            <person name="Bonometti L."/>
            <person name="Westerberg I."/>
            <person name="Brannstrom I.O."/>
            <person name="Guillou S."/>
            <person name="Cros-Aarteil S."/>
            <person name="Calhoun S."/>
            <person name="Haridas S."/>
            <person name="Kuo A."/>
            <person name="Mondo S."/>
            <person name="Pangilinan J."/>
            <person name="Riley R."/>
            <person name="Labutti K."/>
            <person name="Andreopoulos B."/>
            <person name="Lipzen A."/>
            <person name="Chen C."/>
            <person name="Yanf M."/>
            <person name="Daum C."/>
            <person name="Ng V."/>
            <person name="Clum A."/>
            <person name="Ohm R."/>
            <person name="Martin F."/>
            <person name="Silar P."/>
            <person name="Natvig D."/>
            <person name="Lalanne C."/>
            <person name="Gautier V."/>
            <person name="Ament-Velasquez S.L."/>
            <person name="Kruys A."/>
            <person name="Hutchinson M.I."/>
            <person name="Powell A.J."/>
            <person name="Barry K."/>
            <person name="Miller A.N."/>
            <person name="Grigoriev I.V."/>
            <person name="Debuchy R."/>
            <person name="Gladieux P."/>
            <person name="Thoren M.H."/>
            <person name="Johannesson H."/>
        </authorList>
    </citation>
    <scope>NUCLEOTIDE SEQUENCE</scope>
    <source>
        <strain evidence="10">CBS 123565</strain>
    </source>
</reference>
<keyword evidence="7 8" id="KW-0472">Membrane</keyword>
<sequence length="327" mass="35687">MAPASVLRAVRCSACSSSALRLFVSNISETRLPAATSRGIRFTPAPAVRFSTFRPSPRLLSGPALEERIDETRAKDENAASQDPESAASEVPWYLQVEAPRHPTLVRDQAPLPDVPEGAPKLMEPLLKFVSDECGMDDLSLLDLREMDPPPALGPNLIMLFGTARSERHLHVSADRLVRWLRGRGVAAQADGLMGRNELKIKLRRLARKAKLLGNSGVARGGDDGITTGWICINLGSVEGSHKETVMVDEQGRPTGFGVPQTGTTVVVQMLTGPRREEQDMESLWKGMLKGSLRKRGLLPNNEAPDVFAATFESARRRRSFSDSPGF</sequence>
<comment type="function">
    <text evidence="8">Mitochondrial mRNA stabilization factor.</text>
</comment>
<evidence type="ECO:0000256" key="9">
    <source>
        <dbReference type="SAM" id="MobiDB-lite"/>
    </source>
</evidence>
<comment type="caution">
    <text evidence="10">The sequence shown here is derived from an EMBL/GenBank/DDBJ whole genome shotgun (WGS) entry which is preliminary data.</text>
</comment>
<dbReference type="AlphaFoldDB" id="A0AAN6UDK4"/>
<comment type="similarity">
    <text evidence="3 8">Belongs to the ATP25 family.</text>
</comment>
<evidence type="ECO:0000256" key="2">
    <source>
        <dbReference type="ARBA" id="ARBA00004443"/>
    </source>
</evidence>
<evidence type="ECO:0000256" key="1">
    <source>
        <dbReference type="ARBA" id="ARBA00003470"/>
    </source>
</evidence>
<evidence type="ECO:0000256" key="4">
    <source>
        <dbReference type="ARBA" id="ARBA00022792"/>
    </source>
</evidence>
<dbReference type="GO" id="GO:0048255">
    <property type="term" value="P:mRNA stabilization"/>
    <property type="evidence" value="ECO:0007669"/>
    <property type="project" value="TreeGrafter"/>
</dbReference>